<comment type="caution">
    <text evidence="2">The sequence shown here is derived from an EMBL/GenBank/DDBJ whole genome shotgun (WGS) entry which is preliminary data.</text>
</comment>
<keyword evidence="1" id="KW-0732">Signal</keyword>
<dbReference type="EMBL" id="BMKA01000003">
    <property type="protein sequence ID" value="GGA21693.1"/>
    <property type="molecule type" value="Genomic_DNA"/>
</dbReference>
<dbReference type="AlphaFoldDB" id="A0A916QZB5"/>
<proteinExistence type="predicted"/>
<name>A0A916QZB5_9RHOB</name>
<evidence type="ECO:0000313" key="3">
    <source>
        <dbReference type="Proteomes" id="UP000628017"/>
    </source>
</evidence>
<dbReference type="Proteomes" id="UP000628017">
    <property type="component" value="Unassembled WGS sequence"/>
</dbReference>
<gene>
    <name evidence="2" type="ORF">GCM10011498_23020</name>
</gene>
<dbReference type="RefSeq" id="WP_188675231.1">
    <property type="nucleotide sequence ID" value="NZ_BMKA01000003.1"/>
</dbReference>
<keyword evidence="3" id="KW-1185">Reference proteome</keyword>
<accession>A0A916QZB5</accession>
<reference evidence="2" key="1">
    <citation type="journal article" date="2014" name="Int. J. Syst. Evol. Microbiol.">
        <title>Complete genome sequence of Corynebacterium casei LMG S-19264T (=DSM 44701T), isolated from a smear-ripened cheese.</title>
        <authorList>
            <consortium name="US DOE Joint Genome Institute (JGI-PGF)"/>
            <person name="Walter F."/>
            <person name="Albersmeier A."/>
            <person name="Kalinowski J."/>
            <person name="Ruckert C."/>
        </authorList>
    </citation>
    <scope>NUCLEOTIDE SEQUENCE</scope>
    <source>
        <strain evidence="2">CGMCC 1.15880</strain>
    </source>
</reference>
<organism evidence="2 3">
    <name type="scientific">Neptunicoccus cionae</name>
    <dbReference type="NCBI Taxonomy" id="2035344"/>
    <lineage>
        <taxon>Bacteria</taxon>
        <taxon>Pseudomonadati</taxon>
        <taxon>Pseudomonadota</taxon>
        <taxon>Alphaproteobacteria</taxon>
        <taxon>Rhodobacterales</taxon>
        <taxon>Paracoccaceae</taxon>
        <taxon>Neptunicoccus</taxon>
    </lineage>
</organism>
<dbReference type="PROSITE" id="PS51257">
    <property type="entry name" value="PROKAR_LIPOPROTEIN"/>
    <property type="match status" value="1"/>
</dbReference>
<feature type="signal peptide" evidence="1">
    <location>
        <begin position="1"/>
        <end position="21"/>
    </location>
</feature>
<protein>
    <submittedName>
        <fullName evidence="2">Uncharacterized protein</fullName>
    </submittedName>
</protein>
<sequence>MNKLLNLSGLAAILMAAPASALTYSCVLTDSRNSGWAPEKLVFEVLHGDATARTYDPITYSVSGELAEAKVATANSVRVSLSWKSGRYNNPKARPSRDYAANSALPITYTATLLRGGNKILLRATPSGLNTFYSAKGACVESNAPLEQLVNP</sequence>
<evidence type="ECO:0000313" key="2">
    <source>
        <dbReference type="EMBL" id="GGA21693.1"/>
    </source>
</evidence>
<reference evidence="2" key="2">
    <citation type="submission" date="2020-09" db="EMBL/GenBank/DDBJ databases">
        <authorList>
            <person name="Sun Q."/>
            <person name="Zhou Y."/>
        </authorList>
    </citation>
    <scope>NUCLEOTIDE SEQUENCE</scope>
    <source>
        <strain evidence="2">CGMCC 1.15880</strain>
    </source>
</reference>
<feature type="chain" id="PRO_5037668627" evidence="1">
    <location>
        <begin position="22"/>
        <end position="152"/>
    </location>
</feature>
<evidence type="ECO:0000256" key="1">
    <source>
        <dbReference type="SAM" id="SignalP"/>
    </source>
</evidence>